<name>A0ABU5E8V3_9PROT</name>
<keyword evidence="1" id="KW-0328">Glycosyltransferase</keyword>
<dbReference type="Gene3D" id="3.40.50.2000">
    <property type="entry name" value="Glycogen Phosphorylase B"/>
    <property type="match status" value="2"/>
</dbReference>
<accession>A0ABU5E8V3</accession>
<sequence>MKILLNLVPLKSGGGVQVGLDFVAQARSIGSEHEWGIVATEGTPFTKLAESHNIKILAIIGSDIASRVSFELFGIRRLVASYKPDIVYTQFGPTPWLRGVTNVVGCAYWNLFYPELDAWVRHSFVDGIKKRIIDAYRSHSLKRADALIVESAAIVLRAQRIHGLPAEKVFHVQPSISSLVSPETTHPAVKQLCAELPSGFRVLMLSGYRAHKNIELVPRIARQLRQLNRNSDIRFVLTLRQGDEKTVDILHQAAQLGVSDMIDNIGPVPAEGCAELYRSCDAVILPSRGESVSNNVMESWIMERPLVVSDLEWARSACGPAAIYFEFDNEHDAAMRLAELRERPDLYNHIVQLGREELKKYNTPARRYQQYVDVMQTIHQGSQGPRTTDTHTPIHAAN</sequence>
<gene>
    <name evidence="1" type="ORF">SMD27_07920</name>
</gene>
<comment type="caution">
    <text evidence="1">The sequence shown here is derived from an EMBL/GenBank/DDBJ whole genome shotgun (WGS) entry which is preliminary data.</text>
</comment>
<keyword evidence="2" id="KW-1185">Reference proteome</keyword>
<dbReference type="PANTHER" id="PTHR46401:SF8">
    <property type="entry name" value="BLL6006 PROTEIN"/>
    <property type="match status" value="1"/>
</dbReference>
<dbReference type="RefSeq" id="WP_320507828.1">
    <property type="nucleotide sequence ID" value="NZ_JAXCLW010000002.1"/>
</dbReference>
<proteinExistence type="predicted"/>
<evidence type="ECO:0000313" key="2">
    <source>
        <dbReference type="Proteomes" id="UP001279642"/>
    </source>
</evidence>
<evidence type="ECO:0000313" key="1">
    <source>
        <dbReference type="EMBL" id="MDY0882766.1"/>
    </source>
</evidence>
<dbReference type="EMBL" id="JAXCLW010000002">
    <property type="protein sequence ID" value="MDY0882766.1"/>
    <property type="molecule type" value="Genomic_DNA"/>
</dbReference>
<protein>
    <submittedName>
        <fullName evidence="1">Glycosyltransferase</fullName>
        <ecNumber evidence="1">2.4.-.-</ecNumber>
    </submittedName>
</protein>
<dbReference type="CDD" id="cd03801">
    <property type="entry name" value="GT4_PimA-like"/>
    <property type="match status" value="1"/>
</dbReference>
<dbReference type="PANTHER" id="PTHR46401">
    <property type="entry name" value="GLYCOSYLTRANSFERASE WBBK-RELATED"/>
    <property type="match status" value="1"/>
</dbReference>
<keyword evidence="1" id="KW-0808">Transferase</keyword>
<dbReference type="Proteomes" id="UP001279642">
    <property type="component" value="Unassembled WGS sequence"/>
</dbReference>
<dbReference type="Pfam" id="PF13692">
    <property type="entry name" value="Glyco_trans_1_4"/>
    <property type="match status" value="1"/>
</dbReference>
<dbReference type="GO" id="GO:0016757">
    <property type="term" value="F:glycosyltransferase activity"/>
    <property type="evidence" value="ECO:0007669"/>
    <property type="project" value="UniProtKB-KW"/>
</dbReference>
<dbReference type="SUPFAM" id="SSF53756">
    <property type="entry name" value="UDP-Glycosyltransferase/glycogen phosphorylase"/>
    <property type="match status" value="1"/>
</dbReference>
<dbReference type="EC" id="2.4.-.-" evidence="1"/>
<reference evidence="1 2" key="1">
    <citation type="journal article" date="2016" name="Antonie Van Leeuwenhoek">
        <title>Dongia soli sp. nov., isolated from soil from Dokdo, Korea.</title>
        <authorList>
            <person name="Kim D.U."/>
            <person name="Lee H."/>
            <person name="Kim H."/>
            <person name="Kim S.G."/>
            <person name="Ka J.O."/>
        </authorList>
    </citation>
    <scope>NUCLEOTIDE SEQUENCE [LARGE SCALE GENOMIC DNA]</scope>
    <source>
        <strain evidence="1 2">D78</strain>
    </source>
</reference>
<organism evidence="1 2">
    <name type="scientific">Dongia soli</name>
    <dbReference type="NCBI Taxonomy" id="600628"/>
    <lineage>
        <taxon>Bacteria</taxon>
        <taxon>Pseudomonadati</taxon>
        <taxon>Pseudomonadota</taxon>
        <taxon>Alphaproteobacteria</taxon>
        <taxon>Rhodospirillales</taxon>
        <taxon>Dongiaceae</taxon>
        <taxon>Dongia</taxon>
    </lineage>
</organism>